<protein>
    <submittedName>
        <fullName evidence="14">CRISPR-associated helicase/endonuclease Cas3</fullName>
    </submittedName>
</protein>
<comment type="similarity">
    <text evidence="2">In the central section; belongs to the CRISPR-associated helicase Cas3 family.</text>
</comment>
<evidence type="ECO:0000256" key="6">
    <source>
        <dbReference type="ARBA" id="ARBA00022801"/>
    </source>
</evidence>
<dbReference type="EMBL" id="CP113865">
    <property type="protein sequence ID" value="WAM33737.1"/>
    <property type="molecule type" value="Genomic_DNA"/>
</dbReference>
<evidence type="ECO:0000256" key="1">
    <source>
        <dbReference type="ARBA" id="ARBA00006847"/>
    </source>
</evidence>
<proteinExistence type="inferred from homology"/>
<dbReference type="InterPro" id="IPR006595">
    <property type="entry name" value="CTLH_C"/>
</dbReference>
<dbReference type="SMART" id="SM00487">
    <property type="entry name" value="DEXDc"/>
    <property type="match status" value="1"/>
</dbReference>
<evidence type="ECO:0000256" key="5">
    <source>
        <dbReference type="ARBA" id="ARBA00022741"/>
    </source>
</evidence>
<dbReference type="Gene3D" id="1.10.3210.30">
    <property type="match status" value="1"/>
</dbReference>
<feature type="domain" description="Helicase ATP-binding" evidence="12">
    <location>
        <begin position="265"/>
        <end position="443"/>
    </location>
</feature>
<dbReference type="NCBIfam" id="TIGR01587">
    <property type="entry name" value="cas3_core"/>
    <property type="match status" value="1"/>
</dbReference>
<gene>
    <name evidence="14" type="ORF">OTK00_002273</name>
</gene>
<evidence type="ECO:0000256" key="10">
    <source>
        <dbReference type="ARBA" id="ARBA00038437"/>
    </source>
</evidence>
<keyword evidence="5" id="KW-0547">Nucleotide-binding</keyword>
<keyword evidence="8" id="KW-0067">ATP-binding</keyword>
<evidence type="ECO:0000259" key="13">
    <source>
        <dbReference type="PROSITE" id="PS51643"/>
    </source>
</evidence>
<evidence type="ECO:0000256" key="2">
    <source>
        <dbReference type="ARBA" id="ARBA00009046"/>
    </source>
</evidence>
<evidence type="ECO:0000259" key="12">
    <source>
        <dbReference type="PROSITE" id="PS51192"/>
    </source>
</evidence>
<keyword evidence="6" id="KW-0378">Hydrolase</keyword>
<dbReference type="NCBIfam" id="TIGR01596">
    <property type="entry name" value="cas3_HD"/>
    <property type="match status" value="1"/>
</dbReference>
<evidence type="ECO:0000256" key="8">
    <source>
        <dbReference type="ARBA" id="ARBA00022840"/>
    </source>
</evidence>
<comment type="similarity">
    <text evidence="1">In the N-terminal section; belongs to the CRISPR-associated nuclease Cas3-HD family.</text>
</comment>
<keyword evidence="7" id="KW-0347">Helicase</keyword>
<feature type="domain" description="CTLH" evidence="11">
    <location>
        <begin position="676"/>
        <end position="718"/>
    </location>
</feature>
<evidence type="ECO:0000256" key="3">
    <source>
        <dbReference type="ARBA" id="ARBA00022722"/>
    </source>
</evidence>
<dbReference type="InterPro" id="IPR006483">
    <property type="entry name" value="CRISPR-assoc_Cas3_HD"/>
</dbReference>
<organism evidence="14 15">
    <name type="scientific">Caldicellulosiruptor morganii</name>
    <dbReference type="NCBI Taxonomy" id="1387555"/>
    <lineage>
        <taxon>Bacteria</taxon>
        <taxon>Bacillati</taxon>
        <taxon>Bacillota</taxon>
        <taxon>Bacillota incertae sedis</taxon>
        <taxon>Caldicellulosiruptorales</taxon>
        <taxon>Caldicellulosiruptoraceae</taxon>
        <taxon>Caldicellulosiruptor</taxon>
    </lineage>
</organism>
<evidence type="ECO:0000313" key="14">
    <source>
        <dbReference type="EMBL" id="WAM33737.1"/>
    </source>
</evidence>
<dbReference type="CDD" id="cd09641">
    <property type="entry name" value="Cas3''_I"/>
    <property type="match status" value="1"/>
</dbReference>
<dbReference type="Pfam" id="PF22590">
    <property type="entry name" value="Cas3-like_C_2"/>
    <property type="match status" value="1"/>
</dbReference>
<dbReference type="PROSITE" id="PS51192">
    <property type="entry name" value="HELICASE_ATP_BIND_1"/>
    <property type="match status" value="1"/>
</dbReference>
<dbReference type="PANTHER" id="PTHR47959:SF16">
    <property type="entry name" value="CRISPR-ASSOCIATED NUCLEASE_HELICASE CAS3-RELATED"/>
    <property type="match status" value="1"/>
</dbReference>
<name>A0ABY7BPC0_9FIRM</name>
<keyword evidence="9" id="KW-0051">Antiviral defense</keyword>
<reference evidence="14" key="1">
    <citation type="submission" date="2022-12" db="EMBL/GenBank/DDBJ databases">
        <authorList>
            <person name="Bing R.G."/>
            <person name="Willard D.J."/>
            <person name="Manesh M.J.H."/>
            <person name="Laemthong T."/>
            <person name="Crosby J.R."/>
            <person name="Kelly R.M."/>
        </authorList>
    </citation>
    <scope>NUCLEOTIDE SEQUENCE</scope>
    <source>
        <strain evidence="14">DSM 8990</strain>
    </source>
</reference>
<dbReference type="PROSITE" id="PS50897">
    <property type="entry name" value="CTLH"/>
    <property type="match status" value="1"/>
</dbReference>
<comment type="similarity">
    <text evidence="10">Belongs to the DEAD box helicase family.</text>
</comment>
<feature type="domain" description="HD Cas3-type" evidence="13">
    <location>
        <begin position="13"/>
        <end position="222"/>
    </location>
</feature>
<dbReference type="InterPro" id="IPR038257">
    <property type="entry name" value="CRISPR-assoc_Cas3_HD_sf"/>
</dbReference>
<dbReference type="PANTHER" id="PTHR47959">
    <property type="entry name" value="ATP-DEPENDENT RNA HELICASE RHLE-RELATED"/>
    <property type="match status" value="1"/>
</dbReference>
<dbReference type="InterPro" id="IPR011545">
    <property type="entry name" value="DEAD/DEAH_box_helicase_dom"/>
</dbReference>
<dbReference type="Proteomes" id="UP001164909">
    <property type="component" value="Chromosome"/>
</dbReference>
<dbReference type="Pfam" id="PF00270">
    <property type="entry name" value="DEAD"/>
    <property type="match status" value="1"/>
</dbReference>
<dbReference type="InterPro" id="IPR027417">
    <property type="entry name" value="P-loop_NTPase"/>
</dbReference>
<dbReference type="InterPro" id="IPR050079">
    <property type="entry name" value="DEAD_box_RNA_helicase"/>
</dbReference>
<accession>A0ABY7BPC0</accession>
<dbReference type="Gene3D" id="3.40.50.300">
    <property type="entry name" value="P-loop containing nucleotide triphosphate hydrolases"/>
    <property type="match status" value="2"/>
</dbReference>
<dbReference type="PROSITE" id="PS51643">
    <property type="entry name" value="HD_CAS3"/>
    <property type="match status" value="1"/>
</dbReference>
<dbReference type="InterPro" id="IPR014001">
    <property type="entry name" value="Helicase_ATP-bd"/>
</dbReference>
<dbReference type="SUPFAM" id="SSF52540">
    <property type="entry name" value="P-loop containing nucleoside triphosphate hydrolases"/>
    <property type="match status" value="1"/>
</dbReference>
<sequence length="914" mass="107440">MSEIWAKSSYDDINKQTITLSKHVSDVLEVFKNIEIKIKNKSLIDATKIAIYLHDLGKVLPSFQIKVLKNKMYQPWDICYEVPHSLFSIFWIDINKLKEKLNGEDYLNFVISAVAYHHWRERFDDFISKENEMLKKLCKLIIDKWGEHLQNNLDNEYEKISNHGEYKDLITLNRKWLNSIINGRILLDLAIPPYKFDYEPLRREVNKEWILVAGFLQRCDHYASWCEEEGKEEELDKVEIDPMNKNAIDSSILTKVGESAWQFVALNNKLDKNIILIAPTGYGKTEFAFLWSNGEKFFYTLPIRSAVNNTYERAKGIFGDDKTGVLHSDIDLYLLNKASDEADVMKIYELAKQLSYPAIISTGDQFFPYALRPPGFEKLFATLSYSRLVIDEIQAYDPKACAIITKFIEMLYKIGGKFLLMTATMPKFIEHRIRELIPSFNDQVEEVNIYKKEKRHLEKIYKHKLRLELIKSKTDSTADFRLPEEKIDEILEQAKRGKRVLVILNTVAFAQEVYKKLKEKASGEIRNNIFLLHSRFTLNDKEIKEREYIKSFYNPKSVHENVGKILVSTQVVEASLDIDADVLFTEICPLDALVQRMGRVLRRYFYRNGKVINKSNNDEHELSEMFKAFEKEPSGEPNVHVFIFDDKLQSGGDLVYPKELVKLSLAWLWKESQKNNLDTLLNEVSQFKEDDIDYDKKIEEKIFQQEFLDLLENISQKSGKKKNKKNQESNVYDTIVENNDWLSKIDKTEIELSEYEKYVLVSLFYSTLKQNGTYLRSYYDTLDILEAGWMSEKKSEAEKIFRNIFSLQVVPEEYLEKFEADILNFISKEEATPSEKKLLFTRFKKDVLAKYVVNQPFERGLTPVIKRLNLKFNNNNWEIRLQRWLSDIYVSSHKYNEELGLLKNERYDIENYIV</sequence>
<dbReference type="RefSeq" id="WP_045168738.1">
    <property type="nucleotide sequence ID" value="NZ_CP113865.1"/>
</dbReference>
<evidence type="ECO:0000259" key="11">
    <source>
        <dbReference type="PROSITE" id="PS50897"/>
    </source>
</evidence>
<dbReference type="InterPro" id="IPR006474">
    <property type="entry name" value="Helicase_Cas3_CRISPR-ass_core"/>
</dbReference>
<dbReference type="InterPro" id="IPR054712">
    <property type="entry name" value="Cas3-like_dom"/>
</dbReference>
<keyword evidence="3" id="KW-0540">Nuclease</keyword>
<dbReference type="Pfam" id="PF18019">
    <property type="entry name" value="Cas3_HD"/>
    <property type="match status" value="1"/>
</dbReference>
<evidence type="ECO:0000256" key="7">
    <source>
        <dbReference type="ARBA" id="ARBA00022806"/>
    </source>
</evidence>
<evidence type="ECO:0000313" key="15">
    <source>
        <dbReference type="Proteomes" id="UP001164909"/>
    </source>
</evidence>
<evidence type="ECO:0000256" key="9">
    <source>
        <dbReference type="ARBA" id="ARBA00023118"/>
    </source>
</evidence>
<keyword evidence="4" id="KW-0479">Metal-binding</keyword>
<dbReference type="InterPro" id="IPR001650">
    <property type="entry name" value="Helicase_C-like"/>
</dbReference>
<evidence type="ECO:0000256" key="4">
    <source>
        <dbReference type="ARBA" id="ARBA00022723"/>
    </source>
</evidence>
<keyword evidence="15" id="KW-1185">Reference proteome</keyword>
<dbReference type="SMART" id="SM00490">
    <property type="entry name" value="HELICc"/>
    <property type="match status" value="1"/>
</dbReference>